<dbReference type="VEuPathDB" id="FungiDB:PPTG_21230"/>
<dbReference type="Proteomes" id="UP000018817">
    <property type="component" value="Unassembled WGS sequence"/>
</dbReference>
<feature type="domain" description="Transcription activator GCR1-like" evidence="1">
    <location>
        <begin position="1"/>
        <end position="36"/>
    </location>
</feature>
<dbReference type="InterPro" id="IPR022210">
    <property type="entry name" value="TF_GCR1-like"/>
</dbReference>
<proteinExistence type="predicted"/>
<protein>
    <recommendedName>
        <fullName evidence="1">Transcription activator GCR1-like domain-containing protein</fullName>
    </recommendedName>
</protein>
<evidence type="ECO:0000313" key="3">
    <source>
        <dbReference type="Proteomes" id="UP000018817"/>
    </source>
</evidence>
<evidence type="ECO:0000313" key="2">
    <source>
        <dbReference type="EMBL" id="ETN20112.1"/>
    </source>
</evidence>
<reference evidence="3" key="1">
    <citation type="submission" date="2011-12" db="EMBL/GenBank/DDBJ databases">
        <authorList>
            <consortium name="The Broad Institute Genome Sequencing Platform"/>
            <person name="Russ C."/>
            <person name="Tyler B."/>
            <person name="Panabieres F."/>
            <person name="Shan W."/>
            <person name="Tripathy S."/>
            <person name="Grunwald N."/>
            <person name="Machado M."/>
            <person name="Young S.K."/>
            <person name="Zeng Q."/>
            <person name="Gargeya S."/>
            <person name="Fitzgerald M."/>
            <person name="Haas B."/>
            <person name="Abouelleil A."/>
            <person name="Alvarado L."/>
            <person name="Arachchi H.M."/>
            <person name="Berlin A."/>
            <person name="Chapman S.B."/>
            <person name="Gearin G."/>
            <person name="Goldberg J."/>
            <person name="Griggs A."/>
            <person name="Gujja S."/>
            <person name="Hansen M."/>
            <person name="Heiman D."/>
            <person name="Howarth C."/>
            <person name="Larimer J."/>
            <person name="Lui A."/>
            <person name="MacDonald P.J.P."/>
            <person name="McCowen C."/>
            <person name="Montmayeur A."/>
            <person name="Murphy C."/>
            <person name="Neiman D."/>
            <person name="Pearson M."/>
            <person name="Priest M."/>
            <person name="Roberts A."/>
            <person name="Saif S."/>
            <person name="Shea T."/>
            <person name="Sisk P."/>
            <person name="Stolte C."/>
            <person name="Sykes S."/>
            <person name="Wortman J."/>
            <person name="Nusbaum C."/>
            <person name="Birren B."/>
        </authorList>
    </citation>
    <scope>NUCLEOTIDE SEQUENCE [LARGE SCALE GENOMIC DNA]</scope>
    <source>
        <strain evidence="3">INRA-310</strain>
    </source>
</reference>
<dbReference type="RefSeq" id="XP_008894731.1">
    <property type="nucleotide sequence ID" value="XM_008896483.1"/>
</dbReference>
<dbReference type="GeneID" id="20189829"/>
<dbReference type="EMBL" id="KI669564">
    <property type="protein sequence ID" value="ETN20112.1"/>
    <property type="molecule type" value="Genomic_DNA"/>
</dbReference>
<reference evidence="2 3" key="2">
    <citation type="submission" date="2013-11" db="EMBL/GenBank/DDBJ databases">
        <title>The Genome Sequence of Phytophthora parasitica INRA-310.</title>
        <authorList>
            <consortium name="The Broad Institute Genomics Platform"/>
            <person name="Russ C."/>
            <person name="Tyler B."/>
            <person name="Panabieres F."/>
            <person name="Shan W."/>
            <person name="Tripathy S."/>
            <person name="Grunwald N."/>
            <person name="Machado M."/>
            <person name="Johnson C.S."/>
            <person name="Arredondo F."/>
            <person name="Hong C."/>
            <person name="Coffey M."/>
            <person name="Young S.K."/>
            <person name="Zeng Q."/>
            <person name="Gargeya S."/>
            <person name="Fitzgerald M."/>
            <person name="Abouelleil A."/>
            <person name="Alvarado L."/>
            <person name="Chapman S.B."/>
            <person name="Gainer-Dewar J."/>
            <person name="Goldberg J."/>
            <person name="Griggs A."/>
            <person name="Gujja S."/>
            <person name="Hansen M."/>
            <person name="Howarth C."/>
            <person name="Imamovic A."/>
            <person name="Ireland A."/>
            <person name="Larimer J."/>
            <person name="McCowan C."/>
            <person name="Murphy C."/>
            <person name="Pearson M."/>
            <person name="Poon T.W."/>
            <person name="Priest M."/>
            <person name="Roberts A."/>
            <person name="Saif S."/>
            <person name="Shea T."/>
            <person name="Sykes S."/>
            <person name="Wortman J."/>
            <person name="Nusbaum C."/>
            <person name="Birren B."/>
        </authorList>
    </citation>
    <scope>NUCLEOTIDE SEQUENCE [LARGE SCALE GENOMIC DNA]</scope>
    <source>
        <strain evidence="2 3">INRA-310</strain>
    </source>
</reference>
<dbReference type="AlphaFoldDB" id="W2R3V8"/>
<gene>
    <name evidence="2" type="ORF">PPTG_21230</name>
</gene>
<accession>W2R3V8</accession>
<evidence type="ECO:0000259" key="1">
    <source>
        <dbReference type="Pfam" id="PF12550"/>
    </source>
</evidence>
<sequence length="49" mass="5136">MSRGISTVKELWAEGHDGVADKPSIEYLETTYAPTVSHAGGNSSTLSIA</sequence>
<name>W2R3V8_PHYN3</name>
<organism evidence="2 3">
    <name type="scientific">Phytophthora nicotianae (strain INRA-310)</name>
    <name type="common">Phytophthora parasitica</name>
    <dbReference type="NCBI Taxonomy" id="761204"/>
    <lineage>
        <taxon>Eukaryota</taxon>
        <taxon>Sar</taxon>
        <taxon>Stramenopiles</taxon>
        <taxon>Oomycota</taxon>
        <taxon>Peronosporomycetes</taxon>
        <taxon>Peronosporales</taxon>
        <taxon>Peronosporaceae</taxon>
        <taxon>Phytophthora</taxon>
    </lineage>
</organism>
<dbReference type="Pfam" id="PF12550">
    <property type="entry name" value="GCR1_C"/>
    <property type="match status" value="1"/>
</dbReference>